<comment type="caution">
    <text evidence="2">The sequence shown here is derived from an EMBL/GenBank/DDBJ whole genome shotgun (WGS) entry which is preliminary data.</text>
</comment>
<evidence type="ECO:0000259" key="1">
    <source>
        <dbReference type="Pfam" id="PF07883"/>
    </source>
</evidence>
<dbReference type="Pfam" id="PF07883">
    <property type="entry name" value="Cupin_2"/>
    <property type="match status" value="1"/>
</dbReference>
<keyword evidence="3" id="KW-1185">Reference proteome</keyword>
<dbReference type="InterPro" id="IPR047142">
    <property type="entry name" value="OryJ/VirC-like"/>
</dbReference>
<proteinExistence type="predicted"/>
<dbReference type="Gene3D" id="2.60.120.10">
    <property type="entry name" value="Jelly Rolls"/>
    <property type="match status" value="1"/>
</dbReference>
<accession>A0AAE8N7N5</accession>
<dbReference type="InterPro" id="IPR013096">
    <property type="entry name" value="Cupin_2"/>
</dbReference>
<name>A0AAE8N7N5_9PEZI</name>
<gene>
    <name evidence="2" type="ORF">DNG_10426</name>
</gene>
<organism evidence="2 3">
    <name type="scientific">Cephalotrichum gorgonifer</name>
    <dbReference type="NCBI Taxonomy" id="2041049"/>
    <lineage>
        <taxon>Eukaryota</taxon>
        <taxon>Fungi</taxon>
        <taxon>Dikarya</taxon>
        <taxon>Ascomycota</taxon>
        <taxon>Pezizomycotina</taxon>
        <taxon>Sordariomycetes</taxon>
        <taxon>Hypocreomycetidae</taxon>
        <taxon>Microascales</taxon>
        <taxon>Microascaceae</taxon>
        <taxon>Cephalotrichum</taxon>
    </lineage>
</organism>
<dbReference type="InterPro" id="IPR011051">
    <property type="entry name" value="RmlC_Cupin_sf"/>
</dbReference>
<dbReference type="EMBL" id="ONZQ02000024">
    <property type="protein sequence ID" value="SPO07731.1"/>
    <property type="molecule type" value="Genomic_DNA"/>
</dbReference>
<evidence type="ECO:0000313" key="2">
    <source>
        <dbReference type="EMBL" id="SPO07731.1"/>
    </source>
</evidence>
<dbReference type="CDD" id="cd02231">
    <property type="entry name" value="cupin_BLL6423-like"/>
    <property type="match status" value="1"/>
</dbReference>
<dbReference type="PANTHER" id="PTHR36156:SF3">
    <property type="entry name" value="CUPIN 2 CONSERVED BARREL DOMAIN-CONTAINING PROTEIN"/>
    <property type="match status" value="1"/>
</dbReference>
<dbReference type="Proteomes" id="UP001187682">
    <property type="component" value="Unassembled WGS sequence"/>
</dbReference>
<dbReference type="PANTHER" id="PTHR36156">
    <property type="entry name" value="SLR2101 PROTEIN"/>
    <property type="match status" value="1"/>
</dbReference>
<reference evidence="2" key="1">
    <citation type="submission" date="2018-03" db="EMBL/GenBank/DDBJ databases">
        <authorList>
            <person name="Guldener U."/>
        </authorList>
    </citation>
    <scope>NUCLEOTIDE SEQUENCE</scope>
</reference>
<evidence type="ECO:0000313" key="3">
    <source>
        <dbReference type="Proteomes" id="UP001187682"/>
    </source>
</evidence>
<dbReference type="AlphaFoldDB" id="A0AAE8N7N5"/>
<protein>
    <submittedName>
        <fullName evidence="2">Related to Cupin domain protein</fullName>
    </submittedName>
</protein>
<dbReference type="SUPFAM" id="SSF51182">
    <property type="entry name" value="RmlC-like cupins"/>
    <property type="match status" value="1"/>
</dbReference>
<sequence length="182" mass="19676">MALQGKLSFPQRYITTHDSTGKSVLDTSIPSAAPYHVVDDVMDFAQCYVTQGFPTKLSGDADLKTYQEFLANPPGLSVSNGTVLRYVDLAPGGSCVMHRTVSLDFGIVVEGEVELSLDSGETKVMRRGDVCIQRATMHAWSNTSDTDWARLVFVLQPCGKLEVDGGEVKENLGGMEGVRPSS</sequence>
<dbReference type="InterPro" id="IPR014710">
    <property type="entry name" value="RmlC-like_jellyroll"/>
</dbReference>
<feature type="domain" description="Cupin type-2" evidence="1">
    <location>
        <begin position="86"/>
        <end position="154"/>
    </location>
</feature>